<evidence type="ECO:0000256" key="6">
    <source>
        <dbReference type="SAM" id="Phobius"/>
    </source>
</evidence>
<keyword evidence="3 6" id="KW-1133">Transmembrane helix</keyword>
<proteinExistence type="predicted"/>
<evidence type="ECO:0000256" key="1">
    <source>
        <dbReference type="ARBA" id="ARBA00004141"/>
    </source>
</evidence>
<organism evidence="8 9">
    <name type="scientific">Cellulomonas marina</name>
    <dbReference type="NCBI Taxonomy" id="988821"/>
    <lineage>
        <taxon>Bacteria</taxon>
        <taxon>Bacillati</taxon>
        <taxon>Actinomycetota</taxon>
        <taxon>Actinomycetes</taxon>
        <taxon>Micrococcales</taxon>
        <taxon>Cellulomonadaceae</taxon>
        <taxon>Cellulomonas</taxon>
    </lineage>
</organism>
<comment type="subcellular location">
    <subcellularLocation>
        <location evidence="1">Membrane</location>
        <topology evidence="1">Multi-pass membrane protein</topology>
    </subcellularLocation>
</comment>
<feature type="region of interest" description="Disordered" evidence="5">
    <location>
        <begin position="1"/>
        <end position="20"/>
    </location>
</feature>
<sequence length="376" mass="39405">MSSRAAAERRPGRSAASLTAARARGRQGVARVRSSWVPVLQAAVAGGVSYAVGLYVLGHPAPFFAPVSAWVCLGFTRDRSVRRVSELAVGVAVGVALGDLVVHLIGTGAWQIAVTLFVAALVGRFLDRGVLFTTQAGVQAIVIVGLPVGTATGGPLGRWTDALAGGLVALAVAVLTPTDPRTHPRRHARDALLALADVLRVLARGLDHRDVDDVEDALVLGRTSQPALDGWQETAGSAHELARLSPAGRRHRDELRALAADAVLVDRAMRNTRVLARRSSATLTAEQVHDVGELADVVAQVGAAVGELAHDRASGRDPEGPRRTLHAAAERLDPYRLGAEDWQVQGLVLLARSLVVDLLEAAGEGPVEARAALPPL</sequence>
<feature type="compositionally biased region" description="Basic and acidic residues" evidence="5">
    <location>
        <begin position="1"/>
        <end position="11"/>
    </location>
</feature>
<dbReference type="AlphaFoldDB" id="A0A1I0WT99"/>
<evidence type="ECO:0000256" key="3">
    <source>
        <dbReference type="ARBA" id="ARBA00022989"/>
    </source>
</evidence>
<evidence type="ECO:0000313" key="9">
    <source>
        <dbReference type="Proteomes" id="UP000199012"/>
    </source>
</evidence>
<accession>A0A1I0WT99</accession>
<keyword evidence="2 6" id="KW-0812">Transmembrane</keyword>
<keyword evidence="4 6" id="KW-0472">Membrane</keyword>
<feature type="transmembrane region" description="Helical" evidence="6">
    <location>
        <begin position="129"/>
        <end position="150"/>
    </location>
</feature>
<dbReference type="InterPro" id="IPR049453">
    <property type="entry name" value="Memb_transporter_dom"/>
</dbReference>
<dbReference type="OrthoDB" id="5198202at2"/>
<evidence type="ECO:0000256" key="4">
    <source>
        <dbReference type="ARBA" id="ARBA00023136"/>
    </source>
</evidence>
<evidence type="ECO:0000259" key="7">
    <source>
        <dbReference type="Pfam" id="PF13515"/>
    </source>
</evidence>
<feature type="transmembrane region" description="Helical" evidence="6">
    <location>
        <begin position="100"/>
        <end position="122"/>
    </location>
</feature>
<dbReference type="GO" id="GO:0016020">
    <property type="term" value="C:membrane"/>
    <property type="evidence" value="ECO:0007669"/>
    <property type="project" value="UniProtKB-SubCell"/>
</dbReference>
<protein>
    <submittedName>
        <fullName evidence="8">Uncharacterized membrane protein YgaE, UPF0421/DUF939 family</fullName>
    </submittedName>
</protein>
<reference evidence="8 9" key="1">
    <citation type="submission" date="2016-10" db="EMBL/GenBank/DDBJ databases">
        <authorList>
            <person name="de Groot N.N."/>
        </authorList>
    </citation>
    <scope>NUCLEOTIDE SEQUENCE [LARGE SCALE GENOMIC DNA]</scope>
    <source>
        <strain evidence="8 9">CGMCC 4.6945</strain>
    </source>
</reference>
<keyword evidence="9" id="KW-1185">Reference proteome</keyword>
<dbReference type="STRING" id="988821.SAMN05421867_103216"/>
<name>A0A1I0WT99_9CELL</name>
<gene>
    <name evidence="8" type="ORF">SAMN05421867_103216</name>
</gene>
<evidence type="ECO:0000256" key="5">
    <source>
        <dbReference type="SAM" id="MobiDB-lite"/>
    </source>
</evidence>
<evidence type="ECO:0000256" key="2">
    <source>
        <dbReference type="ARBA" id="ARBA00022692"/>
    </source>
</evidence>
<feature type="domain" description="Integral membrane bound transporter" evidence="7">
    <location>
        <begin position="55"/>
        <end position="172"/>
    </location>
</feature>
<evidence type="ECO:0000313" key="8">
    <source>
        <dbReference type="EMBL" id="SFA91861.1"/>
    </source>
</evidence>
<dbReference type="Pfam" id="PF13515">
    <property type="entry name" value="FUSC_2"/>
    <property type="match status" value="1"/>
</dbReference>
<feature type="transmembrane region" description="Helical" evidence="6">
    <location>
        <begin position="36"/>
        <end position="57"/>
    </location>
</feature>
<dbReference type="Proteomes" id="UP000199012">
    <property type="component" value="Unassembled WGS sequence"/>
</dbReference>
<dbReference type="EMBL" id="FOKA01000003">
    <property type="protein sequence ID" value="SFA91861.1"/>
    <property type="molecule type" value="Genomic_DNA"/>
</dbReference>